<dbReference type="SMART" id="SM00409">
    <property type="entry name" value="IG"/>
    <property type="match status" value="1"/>
</dbReference>
<evidence type="ECO:0000256" key="2">
    <source>
        <dbReference type="ARBA" id="ARBA00023157"/>
    </source>
</evidence>
<dbReference type="InterPro" id="IPR050488">
    <property type="entry name" value="Ig_Fc_receptor"/>
</dbReference>
<dbReference type="InterPro" id="IPR036179">
    <property type="entry name" value="Ig-like_dom_sf"/>
</dbReference>
<dbReference type="EMBL" id="JAERUA010000008">
    <property type="protein sequence ID" value="KAI1896274.1"/>
    <property type="molecule type" value="Genomic_DNA"/>
</dbReference>
<evidence type="ECO:0000256" key="3">
    <source>
        <dbReference type="SAM" id="SignalP"/>
    </source>
</evidence>
<evidence type="ECO:0000256" key="1">
    <source>
        <dbReference type="ARBA" id="ARBA00022729"/>
    </source>
</evidence>
<reference evidence="5" key="1">
    <citation type="submission" date="2021-01" db="EMBL/GenBank/DDBJ databases">
        <authorList>
            <person name="Zahm M."/>
            <person name="Roques C."/>
            <person name="Cabau C."/>
            <person name="Klopp C."/>
            <person name="Donnadieu C."/>
            <person name="Jouanno E."/>
            <person name="Lampietro C."/>
            <person name="Louis A."/>
            <person name="Herpin A."/>
            <person name="Echchiki A."/>
            <person name="Berthelot C."/>
            <person name="Parey E."/>
            <person name="Roest-Crollius H."/>
            <person name="Braasch I."/>
            <person name="Postlethwait J."/>
            <person name="Bobe J."/>
            <person name="Montfort J."/>
            <person name="Bouchez O."/>
            <person name="Begum T."/>
            <person name="Mejri S."/>
            <person name="Adams A."/>
            <person name="Chen W.-J."/>
            <person name="Guiguen Y."/>
        </authorList>
    </citation>
    <scope>NUCLEOTIDE SEQUENCE</scope>
    <source>
        <tissue evidence="5">Blood</tissue>
    </source>
</reference>
<accession>A0A8T3DK97</accession>
<dbReference type="OrthoDB" id="8954737at2759"/>
<dbReference type="GO" id="GO:0009897">
    <property type="term" value="C:external side of plasma membrane"/>
    <property type="evidence" value="ECO:0007669"/>
    <property type="project" value="TreeGrafter"/>
</dbReference>
<protein>
    <recommendedName>
        <fullName evidence="4">Ig-like domain-containing protein</fullName>
    </recommendedName>
</protein>
<dbReference type="GO" id="GO:0004888">
    <property type="term" value="F:transmembrane signaling receptor activity"/>
    <property type="evidence" value="ECO:0007669"/>
    <property type="project" value="TreeGrafter"/>
</dbReference>
<evidence type="ECO:0000259" key="4">
    <source>
        <dbReference type="PROSITE" id="PS50835"/>
    </source>
</evidence>
<proteinExistence type="predicted"/>
<evidence type="ECO:0000313" key="6">
    <source>
        <dbReference type="Proteomes" id="UP000829720"/>
    </source>
</evidence>
<dbReference type="PANTHER" id="PTHR11481">
    <property type="entry name" value="IMMUNOGLOBULIN FC RECEPTOR"/>
    <property type="match status" value="1"/>
</dbReference>
<feature type="signal peptide" evidence="3">
    <location>
        <begin position="1"/>
        <end position="19"/>
    </location>
</feature>
<dbReference type="InterPro" id="IPR003599">
    <property type="entry name" value="Ig_sub"/>
</dbReference>
<dbReference type="AlphaFoldDB" id="A0A8T3DK97"/>
<feature type="domain" description="Ig-like" evidence="4">
    <location>
        <begin position="22"/>
        <end position="92"/>
    </location>
</feature>
<evidence type="ECO:0000313" key="5">
    <source>
        <dbReference type="EMBL" id="KAI1896274.1"/>
    </source>
</evidence>
<dbReference type="Gene3D" id="2.60.40.10">
    <property type="entry name" value="Immunoglobulins"/>
    <property type="match status" value="1"/>
</dbReference>
<dbReference type="GO" id="GO:0006955">
    <property type="term" value="P:immune response"/>
    <property type="evidence" value="ECO:0007669"/>
    <property type="project" value="TreeGrafter"/>
</dbReference>
<name>A0A8T3DK97_9TELE</name>
<dbReference type="Pfam" id="PF13895">
    <property type="entry name" value="Ig_2"/>
    <property type="match status" value="1"/>
</dbReference>
<keyword evidence="6" id="KW-1185">Reference proteome</keyword>
<keyword evidence="2" id="KW-1015">Disulfide bond</keyword>
<dbReference type="GO" id="GO:0007166">
    <property type="term" value="P:cell surface receptor signaling pathway"/>
    <property type="evidence" value="ECO:0007669"/>
    <property type="project" value="TreeGrafter"/>
</dbReference>
<dbReference type="Proteomes" id="UP000829720">
    <property type="component" value="Unassembled WGS sequence"/>
</dbReference>
<gene>
    <name evidence="5" type="ORF">AGOR_G00093110</name>
</gene>
<keyword evidence="1 3" id="KW-0732">Signal</keyword>
<dbReference type="PANTHER" id="PTHR11481:SF60">
    <property type="entry name" value="IG-LIKE DOMAIN-CONTAINING PROTEIN"/>
    <property type="match status" value="1"/>
</dbReference>
<feature type="chain" id="PRO_5035846237" description="Ig-like domain-containing protein" evidence="3">
    <location>
        <begin position="20"/>
        <end position="253"/>
    </location>
</feature>
<dbReference type="InterPro" id="IPR007110">
    <property type="entry name" value="Ig-like_dom"/>
</dbReference>
<comment type="caution">
    <text evidence="5">The sequence shown here is derived from an EMBL/GenBank/DDBJ whole genome shotgun (WGS) entry which is preliminary data.</text>
</comment>
<dbReference type="InterPro" id="IPR013783">
    <property type="entry name" value="Ig-like_fold"/>
</dbReference>
<dbReference type="PROSITE" id="PS50835">
    <property type="entry name" value="IG_LIKE"/>
    <property type="match status" value="1"/>
</dbReference>
<dbReference type="SUPFAM" id="SSF48726">
    <property type="entry name" value="Immunoglobulin"/>
    <property type="match status" value="1"/>
</dbReference>
<sequence>MKKLLCIFTVFFAVPKSSQEKPEVTMHPEFKQVYSGDTVLLKCSGAGSVEWLLNGTRIPSSGHLYIPAISTNESGSYSCKRAGGESEPKIITVLEGLPIATLSIKSGQPVIAKGDSVVMELHVHSGLEGWYCKVYKGGRVRRINMLKNLMTRSNSYVQFQPKALNDTENPALYWCEHKTDNERSNPISIRITDLMVMLESFPDPAIEGKELKLKCYVWGDPVIRKTPVELRTKSPLKLRNSRSKVPYLRQSSP</sequence>
<organism evidence="5 6">
    <name type="scientific">Albula goreensis</name>
    <dbReference type="NCBI Taxonomy" id="1534307"/>
    <lineage>
        <taxon>Eukaryota</taxon>
        <taxon>Metazoa</taxon>
        <taxon>Chordata</taxon>
        <taxon>Craniata</taxon>
        <taxon>Vertebrata</taxon>
        <taxon>Euteleostomi</taxon>
        <taxon>Actinopterygii</taxon>
        <taxon>Neopterygii</taxon>
        <taxon>Teleostei</taxon>
        <taxon>Albuliformes</taxon>
        <taxon>Albulidae</taxon>
        <taxon>Albula</taxon>
    </lineage>
</organism>